<dbReference type="InterPro" id="IPR029058">
    <property type="entry name" value="AB_hydrolase_fold"/>
</dbReference>
<dbReference type="InterPro" id="IPR013094">
    <property type="entry name" value="AB_hydrolase_3"/>
</dbReference>
<accession>A0A8T3V8K7</accession>
<comment type="caution">
    <text evidence="2">The sequence shown here is derived from an EMBL/GenBank/DDBJ whole genome shotgun (WGS) entry which is preliminary data.</text>
</comment>
<evidence type="ECO:0000259" key="1">
    <source>
        <dbReference type="Pfam" id="PF07859"/>
    </source>
</evidence>
<evidence type="ECO:0000313" key="3">
    <source>
        <dbReference type="Proteomes" id="UP000762703"/>
    </source>
</evidence>
<evidence type="ECO:0000313" key="2">
    <source>
        <dbReference type="EMBL" id="MBE6504398.1"/>
    </source>
</evidence>
<dbReference type="EMBL" id="SUTE01000009">
    <property type="protein sequence ID" value="MBE6504398.1"/>
    <property type="molecule type" value="Genomic_DNA"/>
</dbReference>
<dbReference type="RefSeq" id="WP_303736045.1">
    <property type="nucleotide sequence ID" value="NZ_SUTE01000009.1"/>
</dbReference>
<name>A0A8T3V8K7_9EURY</name>
<reference evidence="2" key="1">
    <citation type="submission" date="2019-04" db="EMBL/GenBank/DDBJ databases">
        <title>Evolution of Biomass-Degrading Anaerobic Consortia Revealed by Metagenomics.</title>
        <authorList>
            <person name="Peng X."/>
        </authorList>
    </citation>
    <scope>NUCLEOTIDE SEQUENCE</scope>
    <source>
        <strain evidence="2">SIG12</strain>
    </source>
</reference>
<keyword evidence="2" id="KW-0378">Hydrolase</keyword>
<dbReference type="GO" id="GO:0016787">
    <property type="term" value="F:hydrolase activity"/>
    <property type="evidence" value="ECO:0007669"/>
    <property type="project" value="UniProtKB-KW"/>
</dbReference>
<dbReference type="Proteomes" id="UP000762703">
    <property type="component" value="Unassembled WGS sequence"/>
</dbReference>
<dbReference type="AlphaFoldDB" id="A0A8T3V8K7"/>
<feature type="domain" description="Alpha/beta hydrolase fold-3" evidence="1">
    <location>
        <begin position="67"/>
        <end position="141"/>
    </location>
</feature>
<dbReference type="SUPFAM" id="SSF53474">
    <property type="entry name" value="alpha/beta-Hydrolases"/>
    <property type="match status" value="1"/>
</dbReference>
<sequence length="152" mass="17394">MSKSLIARILEAVLRATKLKYMDSKEEVDKFINDPPKTKVPKRLFKSKDMDGCEVFTFGDENAENTILYVHGGAYVLEINFFQLLHCRKLAKKLNAYVVAPVYPLAPLNKANQTYDLLTPLYEKLSSRKNLILMGDSGGGFVYSFYQHIRKH</sequence>
<proteinExistence type="predicted"/>
<protein>
    <submittedName>
        <fullName evidence="2">Alpha/beta hydrolase</fullName>
    </submittedName>
</protein>
<dbReference type="Gene3D" id="3.40.50.1820">
    <property type="entry name" value="alpha/beta hydrolase"/>
    <property type="match status" value="1"/>
</dbReference>
<gene>
    <name evidence="2" type="ORF">E7Z73_01450</name>
</gene>
<dbReference type="Pfam" id="PF07859">
    <property type="entry name" value="Abhydrolase_3"/>
    <property type="match status" value="1"/>
</dbReference>
<organism evidence="2 3">
    <name type="scientific">Methanobrevibacter millerae</name>
    <dbReference type="NCBI Taxonomy" id="230361"/>
    <lineage>
        <taxon>Archaea</taxon>
        <taxon>Methanobacteriati</taxon>
        <taxon>Methanobacteriota</taxon>
        <taxon>Methanomada group</taxon>
        <taxon>Methanobacteria</taxon>
        <taxon>Methanobacteriales</taxon>
        <taxon>Methanobacteriaceae</taxon>
        <taxon>Methanobrevibacter</taxon>
    </lineage>
</organism>